<keyword evidence="2" id="KW-1185">Reference proteome</keyword>
<dbReference type="AlphaFoldDB" id="A0AAV9R4U8"/>
<comment type="caution">
    <text evidence="1">The sequence shown here is derived from an EMBL/GenBank/DDBJ whole genome shotgun (WGS) entry which is preliminary data.</text>
</comment>
<reference evidence="1 2" key="1">
    <citation type="submission" date="2021-06" db="EMBL/GenBank/DDBJ databases">
        <authorList>
            <person name="Palmer J.M."/>
        </authorList>
    </citation>
    <scope>NUCLEOTIDE SEQUENCE [LARGE SCALE GENOMIC DNA]</scope>
    <source>
        <strain evidence="1 2">MEX-2019</strain>
        <tissue evidence="1">Muscle</tissue>
    </source>
</reference>
<gene>
    <name evidence="1" type="ORF">CRENBAI_009668</name>
</gene>
<evidence type="ECO:0000313" key="2">
    <source>
        <dbReference type="Proteomes" id="UP001311232"/>
    </source>
</evidence>
<dbReference type="EMBL" id="JAHHUM010002324">
    <property type="protein sequence ID" value="KAK5604793.1"/>
    <property type="molecule type" value="Genomic_DNA"/>
</dbReference>
<accession>A0AAV9R4U8</accession>
<proteinExistence type="predicted"/>
<name>A0AAV9R4U8_9TELE</name>
<evidence type="ECO:0000313" key="1">
    <source>
        <dbReference type="EMBL" id="KAK5604793.1"/>
    </source>
</evidence>
<organism evidence="1 2">
    <name type="scientific">Crenichthys baileyi</name>
    <name type="common">White River springfish</name>
    <dbReference type="NCBI Taxonomy" id="28760"/>
    <lineage>
        <taxon>Eukaryota</taxon>
        <taxon>Metazoa</taxon>
        <taxon>Chordata</taxon>
        <taxon>Craniata</taxon>
        <taxon>Vertebrata</taxon>
        <taxon>Euteleostomi</taxon>
        <taxon>Actinopterygii</taxon>
        <taxon>Neopterygii</taxon>
        <taxon>Teleostei</taxon>
        <taxon>Neoteleostei</taxon>
        <taxon>Acanthomorphata</taxon>
        <taxon>Ovalentaria</taxon>
        <taxon>Atherinomorphae</taxon>
        <taxon>Cyprinodontiformes</taxon>
        <taxon>Goodeidae</taxon>
        <taxon>Crenichthys</taxon>
    </lineage>
</organism>
<sequence>METNTGIFDLFQDCPRPFLMLRSLPLTPKFFCSTHSNEVPRSLGETCPHHHRTSTVLNIGHAWLSHIFINSFTTRPTEGMFENSSILVSSDQSTQLQVKSQKFCKLLMFTFVMV</sequence>
<dbReference type="Proteomes" id="UP001311232">
    <property type="component" value="Unassembled WGS sequence"/>
</dbReference>
<protein>
    <submittedName>
        <fullName evidence="1">Uncharacterized protein</fullName>
    </submittedName>
</protein>